<comment type="cofactor">
    <cofactor evidence="2">
        <name>Mg(2+)</name>
        <dbReference type="ChEBI" id="CHEBI:18420"/>
    </cofactor>
</comment>
<dbReference type="Proteomes" id="UP000320314">
    <property type="component" value="Unassembled WGS sequence"/>
</dbReference>
<keyword evidence="9" id="KW-0482">Metalloprotease</keyword>
<reference evidence="10 11" key="1">
    <citation type="submission" date="2019-06" db="EMBL/GenBank/DDBJ databases">
        <authorList>
            <person name="Li M."/>
        </authorList>
    </citation>
    <scope>NUCLEOTIDE SEQUENCE [LARGE SCALE GENOMIC DNA]</scope>
    <source>
        <strain evidence="10 11">BGMRC6574</strain>
    </source>
</reference>
<evidence type="ECO:0000256" key="9">
    <source>
        <dbReference type="ARBA" id="ARBA00023049"/>
    </source>
</evidence>
<dbReference type="InterPro" id="IPR035097">
    <property type="entry name" value="M29_N-terminal"/>
</dbReference>
<dbReference type="GO" id="GO:0004177">
    <property type="term" value="F:aminopeptidase activity"/>
    <property type="evidence" value="ECO:0007669"/>
    <property type="project" value="UniProtKB-KW"/>
</dbReference>
<dbReference type="Pfam" id="PF02073">
    <property type="entry name" value="Peptidase_M29"/>
    <property type="match status" value="1"/>
</dbReference>
<dbReference type="RefSeq" id="WP_141165960.1">
    <property type="nucleotide sequence ID" value="NZ_VHLH01000006.1"/>
</dbReference>
<protein>
    <submittedName>
        <fullName evidence="10">Aminopeptidase</fullName>
    </submittedName>
</protein>
<dbReference type="PANTHER" id="PTHR34448">
    <property type="entry name" value="AMINOPEPTIDASE"/>
    <property type="match status" value="1"/>
</dbReference>
<dbReference type="EMBL" id="VHLH01000006">
    <property type="protein sequence ID" value="TPW30399.1"/>
    <property type="molecule type" value="Genomic_DNA"/>
</dbReference>
<comment type="cofactor">
    <cofactor evidence="1">
        <name>Co(2+)</name>
        <dbReference type="ChEBI" id="CHEBI:48828"/>
    </cofactor>
</comment>
<organism evidence="10 11">
    <name type="scientific">Pararhizobium mangrovi</name>
    <dbReference type="NCBI Taxonomy" id="2590452"/>
    <lineage>
        <taxon>Bacteria</taxon>
        <taxon>Pseudomonadati</taxon>
        <taxon>Pseudomonadota</taxon>
        <taxon>Alphaproteobacteria</taxon>
        <taxon>Hyphomicrobiales</taxon>
        <taxon>Rhizobiaceae</taxon>
        <taxon>Rhizobium/Agrobacterium group</taxon>
        <taxon>Pararhizobium</taxon>
    </lineage>
</organism>
<keyword evidence="6" id="KW-0645">Protease</keyword>
<dbReference type="GO" id="GO:0008237">
    <property type="term" value="F:metallopeptidase activity"/>
    <property type="evidence" value="ECO:0007669"/>
    <property type="project" value="UniProtKB-KW"/>
</dbReference>
<evidence type="ECO:0000256" key="4">
    <source>
        <dbReference type="ARBA" id="ARBA00008236"/>
    </source>
</evidence>
<comment type="similarity">
    <text evidence="4">Belongs to the peptidase M29 family.</text>
</comment>
<evidence type="ECO:0000256" key="1">
    <source>
        <dbReference type="ARBA" id="ARBA00001941"/>
    </source>
</evidence>
<evidence type="ECO:0000256" key="6">
    <source>
        <dbReference type="ARBA" id="ARBA00022670"/>
    </source>
</evidence>
<dbReference type="AlphaFoldDB" id="A0A506UCK3"/>
<comment type="caution">
    <text evidence="10">The sequence shown here is derived from an EMBL/GenBank/DDBJ whole genome shotgun (WGS) entry which is preliminary data.</text>
</comment>
<dbReference type="Gene3D" id="3.40.1830.10">
    <property type="entry name" value="Thermophilic metalloprotease (M29)"/>
    <property type="match status" value="1"/>
</dbReference>
<evidence type="ECO:0000256" key="2">
    <source>
        <dbReference type="ARBA" id="ARBA00001946"/>
    </source>
</evidence>
<sequence>MNDTSASLSHDDLLDRLADVAVATGVNVQEGQDLLVSADVTMVPLARRIVERAYARGAGLVTLSYDDEAATLARFRYGGDQAFDHDRPWLHEATARAMADGKIARLKIIGGDPNLLDGQDHEKVAKAERLAAAAGKPVIEKITRFETNWSIVAYASEAWAKTVFPNDENALARLWQAIFAASRVDASVADPTEAWRKHNAALSARRKLLDDKQYDALHFRGPGTDLKVGLAEGHSWGGGAGKTIQGVSCNPNIPTEEVFTTPHATRVDGTVASTKPLAHQGTLIRDIAVRFEGGRIVEASASTGEAALLKLLDVDDGARRLGEVALVPHSSPISASGILFYNTLFDENAACHIALGQSYAKCMKGGGTASAEELGARGANASMIHVDWMIGSGEIDIDGITEAGEAEPLMRGGEWPGEAR</sequence>
<dbReference type="InterPro" id="IPR000787">
    <property type="entry name" value="Peptidase_M29"/>
</dbReference>
<keyword evidence="7" id="KW-0479">Metal-binding</keyword>
<accession>A0A506UCK3</accession>
<keyword evidence="11" id="KW-1185">Reference proteome</keyword>
<dbReference type="OrthoDB" id="9803993at2"/>
<keyword evidence="5 10" id="KW-0031">Aminopeptidase</keyword>
<keyword evidence="8" id="KW-0378">Hydrolase</keyword>
<gene>
    <name evidence="10" type="ORF">FJU11_05160</name>
</gene>
<evidence type="ECO:0000256" key="7">
    <source>
        <dbReference type="ARBA" id="ARBA00022723"/>
    </source>
</evidence>
<evidence type="ECO:0000256" key="5">
    <source>
        <dbReference type="ARBA" id="ARBA00022438"/>
    </source>
</evidence>
<proteinExistence type="inferred from homology"/>
<dbReference type="SUPFAM" id="SSF144052">
    <property type="entry name" value="Thermophilic metalloprotease-like"/>
    <property type="match status" value="1"/>
</dbReference>
<dbReference type="GO" id="GO:0006508">
    <property type="term" value="P:proteolysis"/>
    <property type="evidence" value="ECO:0007669"/>
    <property type="project" value="UniProtKB-KW"/>
</dbReference>
<dbReference type="PRINTS" id="PR00919">
    <property type="entry name" value="THERMOPTASE"/>
</dbReference>
<name>A0A506UCK3_9HYPH</name>
<dbReference type="PANTHER" id="PTHR34448:SF3">
    <property type="entry name" value="AMINOPEPTIDASE AMPS"/>
    <property type="match status" value="1"/>
</dbReference>
<evidence type="ECO:0000313" key="10">
    <source>
        <dbReference type="EMBL" id="TPW30399.1"/>
    </source>
</evidence>
<evidence type="ECO:0000256" key="8">
    <source>
        <dbReference type="ARBA" id="ARBA00022801"/>
    </source>
</evidence>
<dbReference type="InterPro" id="IPR052170">
    <property type="entry name" value="M29_Exopeptidase"/>
</dbReference>
<comment type="cofactor">
    <cofactor evidence="3">
        <name>Zn(2+)</name>
        <dbReference type="ChEBI" id="CHEBI:29105"/>
    </cofactor>
</comment>
<evidence type="ECO:0000256" key="3">
    <source>
        <dbReference type="ARBA" id="ARBA00001947"/>
    </source>
</evidence>
<evidence type="ECO:0000313" key="11">
    <source>
        <dbReference type="Proteomes" id="UP000320314"/>
    </source>
</evidence>
<dbReference type="GO" id="GO:0046872">
    <property type="term" value="F:metal ion binding"/>
    <property type="evidence" value="ECO:0007669"/>
    <property type="project" value="UniProtKB-KW"/>
</dbReference>